<reference evidence="4 5" key="1">
    <citation type="submission" date="2022-04" db="EMBL/GenBank/DDBJ databases">
        <authorList>
            <person name="Ye Y.-Q."/>
            <person name="Du Z.-J."/>
        </authorList>
    </citation>
    <scope>NUCLEOTIDE SEQUENCE [LARGE SCALE GENOMIC DNA]</scope>
    <source>
        <strain evidence="4 5">A6E488</strain>
    </source>
</reference>
<accession>A0AAW5QZF2</accession>
<dbReference type="SUPFAM" id="SSF53850">
    <property type="entry name" value="Periplasmic binding protein-like II"/>
    <property type="match status" value="1"/>
</dbReference>
<dbReference type="PANTHER" id="PTHR35936">
    <property type="entry name" value="MEMBRANE-BOUND LYTIC MUREIN TRANSGLYCOSYLASE F"/>
    <property type="match status" value="1"/>
</dbReference>
<dbReference type="Pfam" id="PF00497">
    <property type="entry name" value="SBP_bac_3"/>
    <property type="match status" value="1"/>
</dbReference>
<keyword evidence="1 2" id="KW-0732">Signal</keyword>
<proteinExistence type="predicted"/>
<protein>
    <submittedName>
        <fullName evidence="4">Transporter substrate-binding domain-containing protein</fullName>
    </submittedName>
</protein>
<comment type="caution">
    <text evidence="4">The sequence shown here is derived from an EMBL/GenBank/DDBJ whole genome shotgun (WGS) entry which is preliminary data.</text>
</comment>
<feature type="chain" id="PRO_5043397735" evidence="2">
    <location>
        <begin position="28"/>
        <end position="263"/>
    </location>
</feature>
<feature type="signal peptide" evidence="2">
    <location>
        <begin position="1"/>
        <end position="27"/>
    </location>
</feature>
<name>A0AAW5QZF2_9HYPH</name>
<sequence length="263" mass="28330">MNYLKNLGCALAVAVVSVVTGALPASAQSALDRILSAGKIVIGVQNDVPPYSQIGADNEVEGMDIEIARAIARDLEVDLELVIITGANRIPTLVSNMADMVIATVGITPQRASAVALSDPYTAFSMVLVGPSDVEMSSYDDTAGKVIGLTRGTMQDDIVSRNAPDADIRRYDDDATVVQALATRQIDATAFGNTVVASLMQKFPNLELERKFDAYSTFAAIAVRQSDADLLQWVNTWIFFNRHNGYLASLHKKWLGIDLPPLD</sequence>
<dbReference type="EMBL" id="JALIDZ010000007">
    <property type="protein sequence ID" value="MCT8973380.1"/>
    <property type="molecule type" value="Genomic_DNA"/>
</dbReference>
<dbReference type="Proteomes" id="UP001320898">
    <property type="component" value="Unassembled WGS sequence"/>
</dbReference>
<evidence type="ECO:0000256" key="2">
    <source>
        <dbReference type="SAM" id="SignalP"/>
    </source>
</evidence>
<dbReference type="InterPro" id="IPR001638">
    <property type="entry name" value="Solute-binding_3/MltF_N"/>
</dbReference>
<evidence type="ECO:0000313" key="5">
    <source>
        <dbReference type="Proteomes" id="UP001320898"/>
    </source>
</evidence>
<organism evidence="4 5">
    <name type="scientific">Microbaculum marinisediminis</name>
    <dbReference type="NCBI Taxonomy" id="2931392"/>
    <lineage>
        <taxon>Bacteria</taxon>
        <taxon>Pseudomonadati</taxon>
        <taxon>Pseudomonadota</taxon>
        <taxon>Alphaproteobacteria</taxon>
        <taxon>Hyphomicrobiales</taxon>
        <taxon>Tepidamorphaceae</taxon>
        <taxon>Microbaculum</taxon>
    </lineage>
</organism>
<gene>
    <name evidence="4" type="ORF">MUB46_16080</name>
</gene>
<evidence type="ECO:0000256" key="1">
    <source>
        <dbReference type="ARBA" id="ARBA00022729"/>
    </source>
</evidence>
<dbReference type="SMART" id="SM00062">
    <property type="entry name" value="PBPb"/>
    <property type="match status" value="1"/>
</dbReference>
<dbReference type="Gene3D" id="3.40.190.10">
    <property type="entry name" value="Periplasmic binding protein-like II"/>
    <property type="match status" value="2"/>
</dbReference>
<dbReference type="AlphaFoldDB" id="A0AAW5QZF2"/>
<evidence type="ECO:0000313" key="4">
    <source>
        <dbReference type="EMBL" id="MCT8973380.1"/>
    </source>
</evidence>
<feature type="domain" description="Solute-binding protein family 3/N-terminal" evidence="3">
    <location>
        <begin position="39"/>
        <end position="258"/>
    </location>
</feature>
<dbReference type="RefSeq" id="WP_261616952.1">
    <property type="nucleotide sequence ID" value="NZ_JALIDZ010000007.1"/>
</dbReference>
<dbReference type="PANTHER" id="PTHR35936:SF17">
    <property type="entry name" value="ARGININE-BINDING EXTRACELLULAR PROTEIN ARTP"/>
    <property type="match status" value="1"/>
</dbReference>
<evidence type="ECO:0000259" key="3">
    <source>
        <dbReference type="SMART" id="SM00062"/>
    </source>
</evidence>
<keyword evidence="5" id="KW-1185">Reference proteome</keyword>